<dbReference type="InterPro" id="IPR015919">
    <property type="entry name" value="Cadherin-like_sf"/>
</dbReference>
<dbReference type="Pfam" id="PF00028">
    <property type="entry name" value="Cadherin"/>
    <property type="match status" value="1"/>
</dbReference>
<dbReference type="SMART" id="SM00112">
    <property type="entry name" value="CA"/>
    <property type="match status" value="2"/>
</dbReference>
<keyword evidence="10" id="KW-0732">Signal</keyword>
<dbReference type="STRING" id="7370.A0A1I8MX81"/>
<dbReference type="InterPro" id="IPR002126">
    <property type="entry name" value="Cadherin-like_dom"/>
</dbReference>
<dbReference type="GO" id="GO:0007156">
    <property type="term" value="P:homophilic cell adhesion via plasma membrane adhesion molecules"/>
    <property type="evidence" value="ECO:0007669"/>
    <property type="project" value="InterPro"/>
</dbReference>
<comment type="subcellular location">
    <subcellularLocation>
        <location evidence="1">Membrane</location>
        <topology evidence="1">Single-pass membrane protein</topology>
    </subcellularLocation>
</comment>
<feature type="domain" description="Cadherin" evidence="11">
    <location>
        <begin position="975"/>
        <end position="1052"/>
    </location>
</feature>
<reference evidence="14" key="2">
    <citation type="submission" date="2025-05" db="UniProtKB">
        <authorList>
            <consortium name="RefSeq"/>
        </authorList>
    </citation>
    <scope>IDENTIFICATION</scope>
    <source>
        <strain evidence="14">Aabys</strain>
        <tissue evidence="14">Whole body</tissue>
    </source>
</reference>
<evidence type="ECO:0000256" key="10">
    <source>
        <dbReference type="SAM" id="SignalP"/>
    </source>
</evidence>
<evidence type="ECO:0000256" key="1">
    <source>
        <dbReference type="ARBA" id="ARBA00004167"/>
    </source>
</evidence>
<dbReference type="Gene3D" id="2.60.40.60">
    <property type="entry name" value="Cadherins"/>
    <property type="match status" value="2"/>
</dbReference>
<dbReference type="CDD" id="cd11304">
    <property type="entry name" value="Cadherin_repeat"/>
    <property type="match status" value="2"/>
</dbReference>
<dbReference type="InterPro" id="IPR020894">
    <property type="entry name" value="Cadherin_CS"/>
</dbReference>
<keyword evidence="7" id="KW-0325">Glycoprotein</keyword>
<evidence type="ECO:0000256" key="5">
    <source>
        <dbReference type="ARBA" id="ARBA00022989"/>
    </source>
</evidence>
<evidence type="ECO:0000256" key="6">
    <source>
        <dbReference type="ARBA" id="ARBA00023136"/>
    </source>
</evidence>
<feature type="signal peptide" evidence="10">
    <location>
        <begin position="1"/>
        <end position="22"/>
    </location>
</feature>
<accession>A0A1I8MX81</accession>
<dbReference type="RefSeq" id="XP_058974368.1">
    <property type="nucleotide sequence ID" value="XM_059118385.1"/>
</dbReference>
<evidence type="ECO:0000256" key="4">
    <source>
        <dbReference type="ARBA" id="ARBA00022837"/>
    </source>
</evidence>
<evidence type="ECO:0000256" key="7">
    <source>
        <dbReference type="ARBA" id="ARBA00023180"/>
    </source>
</evidence>
<dbReference type="EnsemblMetazoa" id="MDOA009354-RA">
    <property type="protein sequence ID" value="MDOA009354-PA"/>
    <property type="gene ID" value="MDOA009354"/>
</dbReference>
<dbReference type="PANTHER" id="PTHR24028:SF146">
    <property type="entry name" value="CADHERIN 96CB, ISOFORM D-RELATED"/>
    <property type="match status" value="1"/>
</dbReference>
<dbReference type="VEuPathDB" id="VectorBase:MDOMA2_014006"/>
<proteinExistence type="predicted"/>
<evidence type="ECO:0000313" key="13">
    <source>
        <dbReference type="Proteomes" id="UP001652621"/>
    </source>
</evidence>
<feature type="chain" id="PRO_5044561042" evidence="10">
    <location>
        <begin position="23"/>
        <end position="1254"/>
    </location>
</feature>
<evidence type="ECO:0000313" key="12">
    <source>
        <dbReference type="EnsemblMetazoa" id="MDOA009354-PA"/>
    </source>
</evidence>
<dbReference type="GO" id="GO:0005886">
    <property type="term" value="C:plasma membrane"/>
    <property type="evidence" value="ECO:0007669"/>
    <property type="project" value="InterPro"/>
</dbReference>
<dbReference type="PROSITE" id="PS00232">
    <property type="entry name" value="CADHERIN_1"/>
    <property type="match status" value="1"/>
</dbReference>
<evidence type="ECO:0000256" key="3">
    <source>
        <dbReference type="ARBA" id="ARBA00022737"/>
    </source>
</evidence>
<reference evidence="12" key="1">
    <citation type="submission" date="2020-05" db="UniProtKB">
        <authorList>
            <consortium name="EnsemblMetazoa"/>
        </authorList>
    </citation>
    <scope>IDENTIFICATION</scope>
    <source>
        <strain evidence="12">Aabys</strain>
    </source>
</reference>
<keyword evidence="2 9" id="KW-0812">Transmembrane</keyword>
<protein>
    <submittedName>
        <fullName evidence="14">Uncharacterized protein LOC131800709</fullName>
    </submittedName>
</protein>
<name>A0A1I8MX81_MUSDO</name>
<dbReference type="OrthoDB" id="6606209at2759"/>
<dbReference type="VEuPathDB" id="VectorBase:MDOA009354"/>
<keyword evidence="3" id="KW-0677">Repeat</keyword>
<feature type="transmembrane region" description="Helical" evidence="9">
    <location>
        <begin position="1157"/>
        <end position="1179"/>
    </location>
</feature>
<dbReference type="PANTHER" id="PTHR24028">
    <property type="entry name" value="CADHERIN-87A"/>
    <property type="match status" value="1"/>
</dbReference>
<organism evidence="12">
    <name type="scientific">Musca domestica</name>
    <name type="common">House fly</name>
    <dbReference type="NCBI Taxonomy" id="7370"/>
    <lineage>
        <taxon>Eukaryota</taxon>
        <taxon>Metazoa</taxon>
        <taxon>Ecdysozoa</taxon>
        <taxon>Arthropoda</taxon>
        <taxon>Hexapoda</taxon>
        <taxon>Insecta</taxon>
        <taxon>Pterygota</taxon>
        <taxon>Neoptera</taxon>
        <taxon>Endopterygota</taxon>
        <taxon>Diptera</taxon>
        <taxon>Brachycera</taxon>
        <taxon>Muscomorpha</taxon>
        <taxon>Muscoidea</taxon>
        <taxon>Muscidae</taxon>
        <taxon>Musca</taxon>
    </lineage>
</organism>
<gene>
    <name evidence="12" type="primary">101889132</name>
    <name evidence="14" type="synonym">LOC131800709</name>
</gene>
<evidence type="ECO:0000313" key="14">
    <source>
        <dbReference type="RefSeq" id="XP_058974368.1"/>
    </source>
</evidence>
<keyword evidence="4 8" id="KW-0106">Calcium</keyword>
<sequence length="1254" mass="141595">MGIYIPIAIFIICLGNIPKIVAVDEVIDCSNEELVTSVFNEPIDLSLNGTIKIYENVVINGILSTSNNEFEVKYIDARLDNTTFSNANTIAGNGTQNLIIFTTEHFQNYAKEQTSARISLKINLDCGSGKERILVFFQPFKEGNYYSPLFSQSQYVLFMPTPIFSGFELTTLLEISAKDDDLTHNQINFTSTSSSEYHISVGTKNVTSADKKTYFANVTLERIYLELPQQIEFVITATDNGEPPRSSNATVIVRSDPLKRLPIKPRFTQQLYKGSIGLDFSMKPIRLELTNGSYSPEVTYSLFGNQTEGFEFVDNKDGSVQIEWNADLFDPAFIIQHKKWELQLKAEHSQMAEFSVATIVVELVDLQAFFHFMSTYYDGRIDEQGNLELMPIIFYPVMYKQDMTFSLLENPQNMFSVSNMMFQVHIRTQPNFTLDAFGSDAYVKLTLKASWKELAAITYIVLELPKKPENTSSNPVEQQMFKFQKPLYSGNLTADHKLELEIIRLQTDGTHANANTTSHLREFNISGEASHLFRLLIVNDRQVQLQLKATEIDKEIQFKSPIILLLEAKEGNRTTHATIVIQMPATTSGNVTTVFISHSLVGKLRLVNDTQILAMDAIDLKPLENLGNYDYSLEGDVAENFELKQNLSSQQLDVVLKHAILETILEERSILMLNVNAKLKGSSSSVADVLMIFIELPKKECPAPIKPELNPPSFSNTNYVFTTFTNTTGSLGAVRAYSESNNAMFHYMLEVGNETLAQRLSIEPFSGELMLYGSLEVGNYLFNVSAENLETHEWARTQAVLKVSEKEQCKIYKGVAVEKTLVIKHVDEERRYYGLWDMRFNENCTFYIADMWPKEKEYLYVNESTNKLDLLAVDREDVMFRNMSDAQIIVQLKLICGAQPNPNPLPLNHTRSTRTLEPLEHIYSQDISYSPDTMWLHLLIDDINDNAPQFKYKYSRDYLGYPASKVPLDVYPEYLIKIEATDLDLNLNGKIRYSMRSNLYFDIEPETGIIYPKGMLLEPQQQTELIILATDQDGQGLVSGTVIVVKGLSPDYFTLITLRGNSSKSLSEISKELRGKTGYAVRIIKMSYVPQMQMRAGTNGLICKAWIYAYRDQQLVETKELQEKILVKSPEASIVNVESYDEAAQQFSAPPKSSSNLGYIIAVSILSLVSGLSIAFIIWQYYYNGQQMPFFNCNTKAASSDHHRANNGGGDCHSQECSHGRANGSECTACSNNYSATAPSHHVKFSNLVDNDNT</sequence>
<dbReference type="SUPFAM" id="SSF49313">
    <property type="entry name" value="Cadherin-like"/>
    <property type="match status" value="2"/>
</dbReference>
<feature type="domain" description="Cadherin" evidence="11">
    <location>
        <begin position="170"/>
        <end position="267"/>
    </location>
</feature>
<keyword evidence="13" id="KW-1185">Reference proteome</keyword>
<dbReference type="InterPro" id="IPR050174">
    <property type="entry name" value="Protocadherin/Cadherin-CA"/>
</dbReference>
<evidence type="ECO:0000256" key="8">
    <source>
        <dbReference type="PROSITE-ProRule" id="PRU00043"/>
    </source>
</evidence>
<dbReference type="GO" id="GO:0005509">
    <property type="term" value="F:calcium ion binding"/>
    <property type="evidence" value="ECO:0007669"/>
    <property type="project" value="UniProtKB-UniRule"/>
</dbReference>
<keyword evidence="6 9" id="KW-0472">Membrane</keyword>
<evidence type="ECO:0000256" key="9">
    <source>
        <dbReference type="SAM" id="Phobius"/>
    </source>
</evidence>
<dbReference type="AlphaFoldDB" id="A0A1I8MX81"/>
<dbReference type="eggNOG" id="ENOG502SRIB">
    <property type="taxonomic scope" value="Eukaryota"/>
</dbReference>
<dbReference type="PROSITE" id="PS50268">
    <property type="entry name" value="CADHERIN_2"/>
    <property type="match status" value="2"/>
</dbReference>
<dbReference type="Proteomes" id="UP001652621">
    <property type="component" value="Unplaced"/>
</dbReference>
<evidence type="ECO:0000259" key="11">
    <source>
        <dbReference type="PROSITE" id="PS50268"/>
    </source>
</evidence>
<keyword evidence="5 9" id="KW-1133">Transmembrane helix</keyword>
<evidence type="ECO:0000256" key="2">
    <source>
        <dbReference type="ARBA" id="ARBA00022692"/>
    </source>
</evidence>